<dbReference type="RefSeq" id="WP_117488348.1">
    <property type="nucleotide sequence ID" value="NZ_QVIG01000001.1"/>
</dbReference>
<feature type="region of interest" description="Disordered" evidence="4">
    <location>
        <begin position="1"/>
        <end position="20"/>
    </location>
</feature>
<gene>
    <name evidence="6" type="ORF">DR950_23000</name>
</gene>
<comment type="cofactor">
    <cofactor evidence="1">
        <name>pyridoxal 5'-phosphate</name>
        <dbReference type="ChEBI" id="CHEBI:597326"/>
    </cofactor>
</comment>
<dbReference type="Pfam" id="PF01212">
    <property type="entry name" value="Beta_elim_lyase"/>
    <property type="match status" value="1"/>
</dbReference>
<dbReference type="Proteomes" id="UP000263377">
    <property type="component" value="Unassembled WGS sequence"/>
</dbReference>
<dbReference type="SUPFAM" id="SSF53383">
    <property type="entry name" value="PLP-dependent transferases"/>
    <property type="match status" value="1"/>
</dbReference>
<accession>A0A372ZXW9</accession>
<dbReference type="Gene3D" id="3.40.640.10">
    <property type="entry name" value="Type I PLP-dependent aspartate aminotransferase-like (Major domain)"/>
    <property type="match status" value="1"/>
</dbReference>
<dbReference type="Gene3D" id="3.90.1150.10">
    <property type="entry name" value="Aspartate Aminotransferase, domain 1"/>
    <property type="match status" value="1"/>
</dbReference>
<evidence type="ECO:0000256" key="2">
    <source>
        <dbReference type="ARBA" id="ARBA00006966"/>
    </source>
</evidence>
<dbReference type="InterPro" id="IPR015421">
    <property type="entry name" value="PyrdxlP-dep_Trfase_major"/>
</dbReference>
<comment type="similarity">
    <text evidence="2">Belongs to the threonine aldolase family.</text>
</comment>
<dbReference type="EMBL" id="QVIG01000001">
    <property type="protein sequence ID" value="RGD60272.1"/>
    <property type="molecule type" value="Genomic_DNA"/>
</dbReference>
<proteinExistence type="inferred from homology"/>
<evidence type="ECO:0000256" key="1">
    <source>
        <dbReference type="ARBA" id="ARBA00001933"/>
    </source>
</evidence>
<dbReference type="GO" id="GO:0006567">
    <property type="term" value="P:L-threonine catabolic process"/>
    <property type="evidence" value="ECO:0007669"/>
    <property type="project" value="TreeGrafter"/>
</dbReference>
<keyword evidence="7" id="KW-1185">Reference proteome</keyword>
<dbReference type="AlphaFoldDB" id="A0A372ZXW9"/>
<evidence type="ECO:0000259" key="5">
    <source>
        <dbReference type="Pfam" id="PF01212"/>
    </source>
</evidence>
<evidence type="ECO:0000256" key="3">
    <source>
        <dbReference type="ARBA" id="ARBA00022898"/>
    </source>
</evidence>
<evidence type="ECO:0000313" key="6">
    <source>
        <dbReference type="EMBL" id="RGD60272.1"/>
    </source>
</evidence>
<dbReference type="GO" id="GO:0005829">
    <property type="term" value="C:cytosol"/>
    <property type="evidence" value="ECO:0007669"/>
    <property type="project" value="TreeGrafter"/>
</dbReference>
<feature type="domain" description="Aromatic amino acid beta-eliminating lyase/threonine aldolase" evidence="5">
    <location>
        <begin position="78"/>
        <end position="322"/>
    </location>
</feature>
<dbReference type="InterPro" id="IPR015422">
    <property type="entry name" value="PyrdxlP-dep_Trfase_small"/>
</dbReference>
<dbReference type="GO" id="GO:0006545">
    <property type="term" value="P:glycine biosynthetic process"/>
    <property type="evidence" value="ECO:0007669"/>
    <property type="project" value="TreeGrafter"/>
</dbReference>
<sequence>MYGNRSEDTDAGDRPSLPDRRFAALRGCERLLSGARPQSIRERLADLAGPPPGAAPDPDGAPDPDAAPDLDGRPDQYGDGVVRTLEHRVAELLGTEDAAFFPTGTMAQQIALRIHAEAAGCRTVVTHPLAHTDRHERHALGVLTGLRSLWPTDEPRQPTAEELRALDEPYAALSLELPLRDAGFVLPGWPELVELAAVVREEHGAALHLDGARIWESAVALGRPLPELAGLADSVYVSFYKTLGGISGAALAGPGGFVRTARAWRHRYGGQLYQQWPFALAALAGLERELPRLAGYVAHARMVAGALARACAAVPGARVHPAPPHTHQFQLWLPYPVGELEEAGLGLAEDTGIGLFGAWRAGGPPGLSVTEVTVAASALDWTAADVAVASAAFLDRLPAVRA</sequence>
<evidence type="ECO:0000256" key="4">
    <source>
        <dbReference type="SAM" id="MobiDB-lite"/>
    </source>
</evidence>
<dbReference type="InterPro" id="IPR001597">
    <property type="entry name" value="ArAA_b-elim_lyase/Thr_aldolase"/>
</dbReference>
<evidence type="ECO:0000313" key="7">
    <source>
        <dbReference type="Proteomes" id="UP000263377"/>
    </source>
</evidence>
<name>A0A372ZXW9_9ACTN</name>
<reference evidence="6 7" key="1">
    <citation type="submission" date="2018-08" db="EMBL/GenBank/DDBJ databases">
        <title>Diversity &amp; Physiological Properties of Lignin-Decomposing Actinobacteria from Soil.</title>
        <authorList>
            <person name="Roh S.G."/>
            <person name="Kim S.B."/>
        </authorList>
    </citation>
    <scope>NUCLEOTIDE SEQUENCE [LARGE SCALE GENOMIC DNA]</scope>
    <source>
        <strain evidence="6 7">MMS17-GH009</strain>
    </source>
</reference>
<feature type="compositionally biased region" description="Pro residues" evidence="4">
    <location>
        <begin position="49"/>
        <end position="59"/>
    </location>
</feature>
<dbReference type="InterPro" id="IPR015424">
    <property type="entry name" value="PyrdxlP-dep_Trfase"/>
</dbReference>
<dbReference type="GO" id="GO:0008732">
    <property type="term" value="F:L-allo-threonine aldolase activity"/>
    <property type="evidence" value="ECO:0007669"/>
    <property type="project" value="TreeGrafter"/>
</dbReference>
<protein>
    <submittedName>
        <fullName evidence="6">Threonine aldolase</fullName>
    </submittedName>
</protein>
<dbReference type="PANTHER" id="PTHR48097:SF9">
    <property type="entry name" value="L-THREONINE ALDOLASE"/>
    <property type="match status" value="1"/>
</dbReference>
<feature type="region of interest" description="Disordered" evidence="4">
    <location>
        <begin position="34"/>
        <end position="79"/>
    </location>
</feature>
<keyword evidence="3" id="KW-0663">Pyridoxal phosphate</keyword>
<dbReference type="PANTHER" id="PTHR48097">
    <property type="entry name" value="L-THREONINE ALDOLASE-RELATED"/>
    <property type="match status" value="1"/>
</dbReference>
<comment type="caution">
    <text evidence="6">The sequence shown here is derived from an EMBL/GenBank/DDBJ whole genome shotgun (WGS) entry which is preliminary data.</text>
</comment>
<organism evidence="6 7">
    <name type="scientific">Kitasatospora xanthocidica</name>
    <dbReference type="NCBI Taxonomy" id="83382"/>
    <lineage>
        <taxon>Bacteria</taxon>
        <taxon>Bacillati</taxon>
        <taxon>Actinomycetota</taxon>
        <taxon>Actinomycetes</taxon>
        <taxon>Kitasatosporales</taxon>
        <taxon>Streptomycetaceae</taxon>
        <taxon>Kitasatospora</taxon>
    </lineage>
</organism>